<dbReference type="InterPro" id="IPR045197">
    <property type="entry name" value="NUP210-like"/>
</dbReference>
<dbReference type="PANTHER" id="PTHR23019">
    <property type="entry name" value="NUCLEAR PORE MEMBRANE GLYCOPROTEIN GP210-RELATED"/>
    <property type="match status" value="1"/>
</dbReference>
<evidence type="ECO:0000313" key="4">
    <source>
        <dbReference type="Proteomes" id="UP000823597"/>
    </source>
</evidence>
<sequence>MKKCIFSIALAFFAAIFLSGCTDEQKIEVTGFKLDKTDVELMIDETSQLLAIITPSEAAQNGQISWKSSDEAVATVSDEGLVTAISVGEAVIAASFGEFTAECNVSVVTVAVESVQLNKITLTLVKGQSETLEATVTPEDADNVEITWTSSDEEVATVSSEGEVTAVYPGNAVISATAGGITATCDVEVIAQDVESISLNETDVEIIKDETFQLVAEILPEGTGAAVEWTTSDYYVASADENGVVTGKAVGEATITATAGGKSATCKVTVLPVDAQSISISPDEITLAQGESQQLTATVEPENYDGTVEWTSDNTNVAVVSINGEVTAVANGTATITAAINGISATCKVTVETGTSGLNVGDFYYSDGTWSTELDPSKTPVGVVFYVCDPTSTDPTLAQDHPDCTHGYVVSLQNCSDGTPFMENYDAYVEETQSGDFAAWLSGNAPQFQSIDMGDENRDRLSIAQGYNNTKALEYFNENWINYQTLVQYAGTYRETCPAPENSSDWYVPSPKELSLLFIGEWDGDLMSIDILLQGKTNHRDMINNKLAQIDGAAQLHTDDVSYWASSCAGVPTAFTMNAAFGWVSLANINNNLMVRCVLAF</sequence>
<feature type="domain" description="BIG2" evidence="2">
    <location>
        <begin position="274"/>
        <end position="350"/>
    </location>
</feature>
<dbReference type="AlphaFoldDB" id="A0A9D9N9U2"/>
<dbReference type="SUPFAM" id="SSF49373">
    <property type="entry name" value="Invasin/intimin cell-adhesion fragments"/>
    <property type="match status" value="4"/>
</dbReference>
<organism evidence="3 4">
    <name type="scientific">Candidatus Merdivivens pullistercoris</name>
    <dbReference type="NCBI Taxonomy" id="2840873"/>
    <lineage>
        <taxon>Bacteria</taxon>
        <taxon>Pseudomonadati</taxon>
        <taxon>Bacteroidota</taxon>
        <taxon>Bacteroidia</taxon>
        <taxon>Bacteroidales</taxon>
        <taxon>Muribaculaceae</taxon>
        <taxon>Muribaculaceae incertae sedis</taxon>
        <taxon>Candidatus Merdivivens</taxon>
    </lineage>
</organism>
<dbReference type="InterPro" id="IPR003343">
    <property type="entry name" value="Big_2"/>
</dbReference>
<dbReference type="EMBL" id="JADIME010000073">
    <property type="protein sequence ID" value="MBO8465677.1"/>
    <property type="molecule type" value="Genomic_DNA"/>
</dbReference>
<dbReference type="Gene3D" id="2.60.40.1080">
    <property type="match status" value="4"/>
</dbReference>
<feature type="domain" description="BIG2" evidence="2">
    <location>
        <begin position="28"/>
        <end position="104"/>
    </location>
</feature>
<reference evidence="3" key="1">
    <citation type="submission" date="2020-10" db="EMBL/GenBank/DDBJ databases">
        <authorList>
            <person name="Gilroy R."/>
        </authorList>
    </citation>
    <scope>NUCLEOTIDE SEQUENCE</scope>
    <source>
        <strain evidence="3">10037</strain>
    </source>
</reference>
<feature type="chain" id="PRO_5038629022" evidence="1">
    <location>
        <begin position="20"/>
        <end position="601"/>
    </location>
</feature>
<proteinExistence type="predicted"/>
<gene>
    <name evidence="3" type="ORF">IAB93_06755</name>
</gene>
<name>A0A9D9N9U2_9BACT</name>
<dbReference type="Pfam" id="PF02368">
    <property type="entry name" value="Big_2"/>
    <property type="match status" value="4"/>
</dbReference>
<feature type="signal peptide" evidence="1">
    <location>
        <begin position="1"/>
        <end position="19"/>
    </location>
</feature>
<comment type="caution">
    <text evidence="3">The sequence shown here is derived from an EMBL/GenBank/DDBJ whole genome shotgun (WGS) entry which is preliminary data.</text>
</comment>
<dbReference type="InterPro" id="IPR008964">
    <property type="entry name" value="Invasin/intimin_cell_adhesion"/>
</dbReference>
<dbReference type="SMART" id="SM00635">
    <property type="entry name" value="BID_2"/>
    <property type="match status" value="4"/>
</dbReference>
<dbReference type="PROSITE" id="PS51257">
    <property type="entry name" value="PROKAR_LIPOPROTEIN"/>
    <property type="match status" value="1"/>
</dbReference>
<evidence type="ECO:0000313" key="3">
    <source>
        <dbReference type="EMBL" id="MBO8465677.1"/>
    </source>
</evidence>
<dbReference type="Proteomes" id="UP000823597">
    <property type="component" value="Unassembled WGS sequence"/>
</dbReference>
<evidence type="ECO:0000256" key="1">
    <source>
        <dbReference type="SAM" id="SignalP"/>
    </source>
</evidence>
<dbReference type="PANTHER" id="PTHR23019:SF0">
    <property type="entry name" value="NUCLEAR PORE MEMBRANE GLYCOPROTEIN 210"/>
    <property type="match status" value="1"/>
</dbReference>
<reference evidence="3" key="2">
    <citation type="journal article" date="2021" name="PeerJ">
        <title>Extensive microbial diversity within the chicken gut microbiome revealed by metagenomics and culture.</title>
        <authorList>
            <person name="Gilroy R."/>
            <person name="Ravi A."/>
            <person name="Getino M."/>
            <person name="Pursley I."/>
            <person name="Horton D.L."/>
            <person name="Alikhan N.F."/>
            <person name="Baker D."/>
            <person name="Gharbi K."/>
            <person name="Hall N."/>
            <person name="Watson M."/>
            <person name="Adriaenssens E.M."/>
            <person name="Foster-Nyarko E."/>
            <person name="Jarju S."/>
            <person name="Secka A."/>
            <person name="Antonio M."/>
            <person name="Oren A."/>
            <person name="Chaudhuri R.R."/>
            <person name="La Ragione R."/>
            <person name="Hildebrand F."/>
            <person name="Pallen M.J."/>
        </authorList>
    </citation>
    <scope>NUCLEOTIDE SEQUENCE</scope>
    <source>
        <strain evidence="3">10037</strain>
    </source>
</reference>
<evidence type="ECO:0000259" key="2">
    <source>
        <dbReference type="SMART" id="SM00635"/>
    </source>
</evidence>
<keyword evidence="1" id="KW-0732">Signal</keyword>
<feature type="domain" description="BIG2" evidence="2">
    <location>
        <begin position="193"/>
        <end position="269"/>
    </location>
</feature>
<feature type="domain" description="BIG2" evidence="2">
    <location>
        <begin position="111"/>
        <end position="188"/>
    </location>
</feature>
<protein>
    <submittedName>
        <fullName evidence="3">Ig-like domain-containing protein</fullName>
    </submittedName>
</protein>
<accession>A0A9D9N9U2</accession>